<accession>A0A8S2G8P2</accession>
<dbReference type="Proteomes" id="UP000682733">
    <property type="component" value="Unassembled WGS sequence"/>
</dbReference>
<name>A0A8S2G8P2_9BILA</name>
<evidence type="ECO:0000313" key="2">
    <source>
        <dbReference type="EMBL" id="CAF4495683.1"/>
    </source>
</evidence>
<sequence length="62" mass="6976">MACLLLTSVESYKLTVIVLAAWLGGVKPDRNLLWNNIVEQIQNVMKSGIQIRSTNGKLENYK</sequence>
<dbReference type="EMBL" id="CAJOBA010093884">
    <property type="protein sequence ID" value="CAF4495683.1"/>
    <property type="molecule type" value="Genomic_DNA"/>
</dbReference>
<evidence type="ECO:0000313" key="1">
    <source>
        <dbReference type="EMBL" id="CAF1649688.1"/>
    </source>
</evidence>
<dbReference type="EMBL" id="CAJNOK010065648">
    <property type="protein sequence ID" value="CAF1649688.1"/>
    <property type="molecule type" value="Genomic_DNA"/>
</dbReference>
<gene>
    <name evidence="1" type="ORF">OVA965_LOCUS44752</name>
    <name evidence="2" type="ORF">TMI583_LOCUS47743</name>
</gene>
<protein>
    <submittedName>
        <fullName evidence="1">Uncharacterized protein</fullName>
    </submittedName>
</protein>
<organism evidence="1 3">
    <name type="scientific">Didymodactylos carnosus</name>
    <dbReference type="NCBI Taxonomy" id="1234261"/>
    <lineage>
        <taxon>Eukaryota</taxon>
        <taxon>Metazoa</taxon>
        <taxon>Spiralia</taxon>
        <taxon>Gnathifera</taxon>
        <taxon>Rotifera</taxon>
        <taxon>Eurotatoria</taxon>
        <taxon>Bdelloidea</taxon>
        <taxon>Philodinida</taxon>
        <taxon>Philodinidae</taxon>
        <taxon>Didymodactylos</taxon>
    </lineage>
</organism>
<evidence type="ECO:0000313" key="3">
    <source>
        <dbReference type="Proteomes" id="UP000677228"/>
    </source>
</evidence>
<dbReference type="AlphaFoldDB" id="A0A8S2G8P2"/>
<dbReference type="Proteomes" id="UP000677228">
    <property type="component" value="Unassembled WGS sequence"/>
</dbReference>
<proteinExistence type="predicted"/>
<reference evidence="1" key="1">
    <citation type="submission" date="2021-02" db="EMBL/GenBank/DDBJ databases">
        <authorList>
            <person name="Nowell W R."/>
        </authorList>
    </citation>
    <scope>NUCLEOTIDE SEQUENCE</scope>
</reference>
<feature type="non-terminal residue" evidence="1">
    <location>
        <position position="62"/>
    </location>
</feature>
<comment type="caution">
    <text evidence="1">The sequence shown here is derived from an EMBL/GenBank/DDBJ whole genome shotgun (WGS) entry which is preliminary data.</text>
</comment>